<sequence>MMERTSIPVITADLITATALIGSLRTSGLRERCQVVQSIVATGKAVDELTVGELVALSKQVHAHGQ</sequence>
<dbReference type="Proteomes" id="UP001167357">
    <property type="component" value="Unassembled WGS sequence"/>
</dbReference>
<organism evidence="1 2">
    <name type="scientific">Xanthomonas nasturtii</name>
    <dbReference type="NCBI Taxonomy" id="1843581"/>
    <lineage>
        <taxon>Bacteria</taxon>
        <taxon>Pseudomonadati</taxon>
        <taxon>Pseudomonadota</taxon>
        <taxon>Gammaproteobacteria</taxon>
        <taxon>Lysobacterales</taxon>
        <taxon>Lysobacteraceae</taxon>
        <taxon>Xanthomonas</taxon>
    </lineage>
</organism>
<name>A0ABT0LNY8_9XANT</name>
<accession>A0ABT0LNY8</accession>
<protein>
    <submittedName>
        <fullName evidence="1">Uncharacterized protein</fullName>
    </submittedName>
</protein>
<dbReference type="RefSeq" id="WP_249047455.1">
    <property type="nucleotide sequence ID" value="NZ_JAMBEC010000006.1"/>
</dbReference>
<keyword evidence="2" id="KW-1185">Reference proteome</keyword>
<dbReference type="EMBL" id="JAMBED010000005">
    <property type="protein sequence ID" value="MCL1550493.1"/>
    <property type="molecule type" value="Genomic_DNA"/>
</dbReference>
<evidence type="ECO:0000313" key="1">
    <source>
        <dbReference type="EMBL" id="MCL1550493.1"/>
    </source>
</evidence>
<comment type="caution">
    <text evidence="1">The sequence shown here is derived from an EMBL/GenBank/DDBJ whole genome shotgun (WGS) entry which is preliminary data.</text>
</comment>
<proteinExistence type="predicted"/>
<evidence type="ECO:0000313" key="2">
    <source>
        <dbReference type="Proteomes" id="UP001167357"/>
    </source>
</evidence>
<gene>
    <name evidence="1" type="ORF">M3O51_03945</name>
</gene>
<reference evidence="1" key="1">
    <citation type="submission" date="2022-04" db="EMBL/GenBank/DDBJ databases">
        <title>Genomic comparison of 19 strains of Xanthomonas nasturtii, a newly emerging watercress pathogen.</title>
        <authorList>
            <person name="Harrison J."/>
            <person name="Greer S."/>
            <person name="Hussain R."/>
            <person name="Lascelles D."/>
            <person name="Roberts M."/>
            <person name="Carter B."/>
            <person name="Bryning A."/>
            <person name="Carroll S."/>
            <person name="Aspin A."/>
            <person name="Cruz L."/>
            <person name="Cruz J."/>
            <person name="Grant M."/>
            <person name="Vicente J."/>
            <person name="Studholme D.J."/>
        </authorList>
    </citation>
    <scope>NUCLEOTIDE SEQUENCE</scope>
    <source>
        <strain evidence="1">10016B</strain>
    </source>
</reference>